<sequence>MIDSLLSDYRKFAAAHSSATTRGDTRNANLAYDRLQETPIKIIDLGEDRFLLELLDDEDASVQLWAATHCLEIDTKEAIAKLKSLETATQPVIRLNAKYTILEWEKGNLSFRS</sequence>
<reference evidence="1" key="1">
    <citation type="submission" date="2021-08" db="EMBL/GenBank/DDBJ databases">
        <title>Hoeflea bacterium WL0058 sp. nov., isolated from the sediment.</title>
        <authorList>
            <person name="Wang L."/>
            <person name="Zhang D."/>
        </authorList>
    </citation>
    <scope>NUCLEOTIDE SEQUENCE</scope>
    <source>
        <strain evidence="1">WL0058</strain>
    </source>
</reference>
<comment type="caution">
    <text evidence="1">The sequence shown here is derived from an EMBL/GenBank/DDBJ whole genome shotgun (WGS) entry which is preliminary data.</text>
</comment>
<dbReference type="AlphaFoldDB" id="A0AAE3CZH2"/>
<dbReference type="InterPro" id="IPR042236">
    <property type="entry name" value="PI3K_accessory_sf"/>
</dbReference>
<gene>
    <name evidence="1" type="ORF">K1W69_01875</name>
</gene>
<evidence type="ECO:0000313" key="2">
    <source>
        <dbReference type="Proteomes" id="UP001196509"/>
    </source>
</evidence>
<evidence type="ECO:0008006" key="3">
    <source>
        <dbReference type="Google" id="ProtNLM"/>
    </source>
</evidence>
<dbReference type="EMBL" id="JAICBX010000001">
    <property type="protein sequence ID" value="MBW8635917.1"/>
    <property type="molecule type" value="Genomic_DNA"/>
</dbReference>
<accession>A0AAE3CZH2</accession>
<organism evidence="1 2">
    <name type="scientific">Flavimaribacter sediminis</name>
    <dbReference type="NCBI Taxonomy" id="2865987"/>
    <lineage>
        <taxon>Bacteria</taxon>
        <taxon>Pseudomonadati</taxon>
        <taxon>Pseudomonadota</taxon>
        <taxon>Alphaproteobacteria</taxon>
        <taxon>Hyphomicrobiales</taxon>
        <taxon>Rhizobiaceae</taxon>
        <taxon>Flavimaribacter</taxon>
    </lineage>
</organism>
<dbReference type="RefSeq" id="WP_220226634.1">
    <property type="nucleotide sequence ID" value="NZ_JAICBX010000001.1"/>
</dbReference>
<proteinExistence type="predicted"/>
<protein>
    <recommendedName>
        <fullName evidence="3">DUF2019 domain-containing protein</fullName>
    </recommendedName>
</protein>
<name>A0AAE3CZH2_9HYPH</name>
<dbReference type="Gene3D" id="1.25.40.70">
    <property type="entry name" value="Phosphatidylinositol 3-kinase, accessory domain (PIK)"/>
    <property type="match status" value="1"/>
</dbReference>
<keyword evidence="2" id="KW-1185">Reference proteome</keyword>
<dbReference type="SUPFAM" id="SSF48371">
    <property type="entry name" value="ARM repeat"/>
    <property type="match status" value="1"/>
</dbReference>
<dbReference type="Proteomes" id="UP001196509">
    <property type="component" value="Unassembled WGS sequence"/>
</dbReference>
<dbReference type="InterPro" id="IPR016024">
    <property type="entry name" value="ARM-type_fold"/>
</dbReference>
<evidence type="ECO:0000313" key="1">
    <source>
        <dbReference type="EMBL" id="MBW8635917.1"/>
    </source>
</evidence>